<dbReference type="InterPro" id="IPR051212">
    <property type="entry name" value="Type-I_RE_S_subunit"/>
</dbReference>
<sequence>MVNRVVSESRYNAYPEYKESGVDDFPQIPLHWVVGRVKFVTDNLDKFRIPLSSEERGKRQGKYPYYGASGVIDYVDDYIFEGETILYGEDGANLLARSTPLAFLADGKYWVNNHAHILKAKDRINRYWARSLNNIDIAPLVSGSAQPKLTAEALGNLPVVYPPTESERIKITNFLDHETAKIDTLIEEQQSLIRLLKEKRQALISHAVTKGLNPNAPMKDSGVEWLGEVPEHWRVTKLGQLAFMQEGPGLRTWQFKDDGTRVICVTNITEDGINFSKLEKFISTDEYKESYQHFTVNKGDILLSSSGNSWGKVATYEGSEKVILNTSTIRLNELQHKPLVLDYIQLFLQSEACREQLGVAMTGSCQPNFGPTHLKEAKTPIPPEDEQVEISRFIAAQKQQFNQPIEACEQAVEFMQERRTALISAAVTGKIDVRDWQPAKQKEHPAEATA</sequence>
<evidence type="ECO:0000313" key="6">
    <source>
        <dbReference type="Proteomes" id="UP000028006"/>
    </source>
</evidence>
<protein>
    <recommendedName>
        <fullName evidence="4">Type I restriction modification DNA specificity domain-containing protein</fullName>
    </recommendedName>
</protein>
<evidence type="ECO:0000259" key="4">
    <source>
        <dbReference type="Pfam" id="PF01420"/>
    </source>
</evidence>
<evidence type="ECO:0000313" key="5">
    <source>
        <dbReference type="EMBL" id="KEQ12600.1"/>
    </source>
</evidence>
<dbReference type="Pfam" id="PF01420">
    <property type="entry name" value="Methylase_S"/>
    <property type="match status" value="2"/>
</dbReference>
<keyword evidence="3" id="KW-0238">DNA-binding</keyword>
<dbReference type="Gene3D" id="1.10.287.1120">
    <property type="entry name" value="Bipartite methylase S protein"/>
    <property type="match status" value="1"/>
</dbReference>
<dbReference type="CDD" id="cd17262">
    <property type="entry name" value="RMtype1_S_Aco12261I-TRD2-CR2"/>
    <property type="match status" value="1"/>
</dbReference>
<accession>A0A081N2C7</accession>
<comment type="similarity">
    <text evidence="1">Belongs to the type-I restriction system S methylase family.</text>
</comment>
<dbReference type="PANTHER" id="PTHR43140">
    <property type="entry name" value="TYPE-1 RESTRICTION ENZYME ECOKI SPECIFICITY PROTEIN"/>
    <property type="match status" value="1"/>
</dbReference>
<evidence type="ECO:0000256" key="3">
    <source>
        <dbReference type="ARBA" id="ARBA00023125"/>
    </source>
</evidence>
<gene>
    <name evidence="5" type="ORF">GZ77_19035</name>
</gene>
<evidence type="ECO:0000256" key="1">
    <source>
        <dbReference type="ARBA" id="ARBA00010923"/>
    </source>
</evidence>
<dbReference type="SUPFAM" id="SSF116734">
    <property type="entry name" value="DNA methylase specificity domain"/>
    <property type="match status" value="2"/>
</dbReference>
<keyword evidence="2" id="KW-0680">Restriction system</keyword>
<keyword evidence="6" id="KW-1185">Reference proteome</keyword>
<dbReference type="InterPro" id="IPR044946">
    <property type="entry name" value="Restrct_endonuc_typeI_TRD_sf"/>
</dbReference>
<dbReference type="Proteomes" id="UP000028006">
    <property type="component" value="Unassembled WGS sequence"/>
</dbReference>
<dbReference type="EMBL" id="JOKG01000004">
    <property type="protein sequence ID" value="KEQ12600.1"/>
    <property type="molecule type" value="Genomic_DNA"/>
</dbReference>
<dbReference type="GO" id="GO:0003677">
    <property type="term" value="F:DNA binding"/>
    <property type="evidence" value="ECO:0007669"/>
    <property type="project" value="UniProtKB-KW"/>
</dbReference>
<reference evidence="5 6" key="1">
    <citation type="submission" date="2014-06" db="EMBL/GenBank/DDBJ databases">
        <title>Whole Genome Sequences of Three Symbiotic Endozoicomonas Bacteria.</title>
        <authorList>
            <person name="Neave M.J."/>
            <person name="Apprill A."/>
            <person name="Voolstra C.R."/>
        </authorList>
    </citation>
    <scope>NUCLEOTIDE SEQUENCE [LARGE SCALE GENOMIC DNA]</scope>
    <source>
        <strain evidence="5 6">LMG 24815</strain>
    </source>
</reference>
<dbReference type="eggNOG" id="COG0732">
    <property type="taxonomic scope" value="Bacteria"/>
</dbReference>
<dbReference type="AlphaFoldDB" id="A0A081N2C7"/>
<proteinExistence type="inferred from homology"/>
<dbReference type="PANTHER" id="PTHR43140:SF1">
    <property type="entry name" value="TYPE I RESTRICTION ENZYME ECOKI SPECIFICITY SUBUNIT"/>
    <property type="match status" value="1"/>
</dbReference>
<dbReference type="InterPro" id="IPR000055">
    <property type="entry name" value="Restrct_endonuc_typeI_TRD"/>
</dbReference>
<feature type="domain" description="Type I restriction modification DNA specificity" evidence="4">
    <location>
        <begin position="48"/>
        <end position="183"/>
    </location>
</feature>
<dbReference type="GO" id="GO:0009307">
    <property type="term" value="P:DNA restriction-modification system"/>
    <property type="evidence" value="ECO:0007669"/>
    <property type="project" value="UniProtKB-KW"/>
</dbReference>
<organism evidence="5 6">
    <name type="scientific">Endozoicomonas montiporae</name>
    <dbReference type="NCBI Taxonomy" id="1027273"/>
    <lineage>
        <taxon>Bacteria</taxon>
        <taxon>Pseudomonadati</taxon>
        <taxon>Pseudomonadota</taxon>
        <taxon>Gammaproteobacteria</taxon>
        <taxon>Oceanospirillales</taxon>
        <taxon>Endozoicomonadaceae</taxon>
        <taxon>Endozoicomonas</taxon>
    </lineage>
</organism>
<name>A0A081N2C7_9GAMM</name>
<dbReference type="REBASE" id="93796">
    <property type="entry name" value="S.Emo24815ORF19045P"/>
</dbReference>
<feature type="domain" description="Type I restriction modification DNA specificity" evidence="4">
    <location>
        <begin position="230"/>
        <end position="395"/>
    </location>
</feature>
<dbReference type="Gene3D" id="3.90.220.20">
    <property type="entry name" value="DNA methylase specificity domains"/>
    <property type="match status" value="2"/>
</dbReference>
<evidence type="ECO:0000256" key="2">
    <source>
        <dbReference type="ARBA" id="ARBA00022747"/>
    </source>
</evidence>
<comment type="caution">
    <text evidence="5">The sequence shown here is derived from an EMBL/GenBank/DDBJ whole genome shotgun (WGS) entry which is preliminary data.</text>
</comment>